<sequence length="387" mass="41591">MKSLTGLAIAAALALFAGSSFASPTSYCNGNSNKICYSWAVPASTASSGSGNLFIRMQAPIEYQWVGLGTGDKMSGSTMFVIYQDGTGNVTLSTRMGYGHEMPEHSRMRSVRLIEDSGVVNKTMVANIHYGDLGNMHFKGSNHWISAWKTGNSLHTADIDADIEEHDGHNSLSVDFSEAVVNSNSNSFIYMTTDTPSGAVSASGGEGNTSAIHGITMSVVFLLGYPLGTLLMPIIGKWFIHATWQMIVFITMWAGFVTGKLAADRTSNWFSAPHVIIGTVVCGLMVIQPILGGLHHRNFVKHQRLTGISHAHIWYGRALMILGIVNGGLGLQLAGASMKLIIGYGVVVLVTSLMYTAGAVREMLRGAKKHQHEPLKYNGLYSAMALI</sequence>
<evidence type="ECO:0000256" key="1">
    <source>
        <dbReference type="SAM" id="Phobius"/>
    </source>
</evidence>
<dbReference type="InterPro" id="IPR015920">
    <property type="entry name" value="Cellobiose_DH-like_cyt"/>
</dbReference>
<accession>A0A8H5PMD9</accession>
<feature type="transmembrane region" description="Helical" evidence="1">
    <location>
        <begin position="275"/>
        <end position="294"/>
    </location>
</feature>
<dbReference type="OrthoDB" id="19261at2759"/>
<dbReference type="AlphaFoldDB" id="A0A8H5PMD9"/>
<feature type="chain" id="PRO_5034339302" description="DOMON domain-containing protein" evidence="2">
    <location>
        <begin position="23"/>
        <end position="387"/>
    </location>
</feature>
<feature type="transmembrane region" description="Helical" evidence="1">
    <location>
        <begin position="211"/>
        <end position="232"/>
    </location>
</feature>
<dbReference type="Proteomes" id="UP000546213">
    <property type="component" value="Unassembled WGS sequence"/>
</dbReference>
<protein>
    <recommendedName>
        <fullName evidence="3">DOMON domain-containing protein</fullName>
    </recommendedName>
</protein>
<keyword evidence="2" id="KW-0732">Signal</keyword>
<name>A0A8H5PMD9_9HYPO</name>
<dbReference type="PANTHER" id="PTHR47797">
    <property type="entry name" value="DEHYDROGENASE, PUTATIVE (AFU_ORTHOLOGUE AFUA_8G05805)-RELATED"/>
    <property type="match status" value="1"/>
</dbReference>
<comment type="caution">
    <text evidence="4">The sequence shown here is derived from an EMBL/GenBank/DDBJ whole genome shotgun (WGS) entry which is preliminary data.</text>
</comment>
<dbReference type="PANTHER" id="PTHR47797:SF4">
    <property type="entry name" value="DOMON DOMAIN-CONTAINING PROTEIN"/>
    <property type="match status" value="1"/>
</dbReference>
<evidence type="ECO:0000313" key="5">
    <source>
        <dbReference type="Proteomes" id="UP000546213"/>
    </source>
</evidence>
<keyword evidence="5" id="KW-1185">Reference proteome</keyword>
<feature type="transmembrane region" description="Helical" evidence="1">
    <location>
        <begin position="314"/>
        <end position="335"/>
    </location>
</feature>
<keyword evidence="1" id="KW-1133">Transmembrane helix</keyword>
<dbReference type="InterPro" id="IPR005018">
    <property type="entry name" value="DOMON_domain"/>
</dbReference>
<keyword evidence="1" id="KW-0472">Membrane</keyword>
<dbReference type="EMBL" id="JAAOAS010000054">
    <property type="protein sequence ID" value="KAF5599189.1"/>
    <property type="molecule type" value="Genomic_DNA"/>
</dbReference>
<reference evidence="4 5" key="1">
    <citation type="submission" date="2020-05" db="EMBL/GenBank/DDBJ databases">
        <title>Identification and distribution of gene clusters putatively required for synthesis of sphingolipid metabolism inhibitors in phylogenetically diverse species of the filamentous fungus Fusarium.</title>
        <authorList>
            <person name="Kim H.-S."/>
            <person name="Busman M."/>
            <person name="Brown D.W."/>
            <person name="Divon H."/>
            <person name="Uhlig S."/>
            <person name="Proctor R.H."/>
        </authorList>
    </citation>
    <scope>NUCLEOTIDE SEQUENCE [LARGE SCALE GENOMIC DNA]</scope>
    <source>
        <strain evidence="4 5">NRRL 36939</strain>
    </source>
</reference>
<organism evidence="4 5">
    <name type="scientific">Fusarium pseudocircinatum</name>
    <dbReference type="NCBI Taxonomy" id="56676"/>
    <lineage>
        <taxon>Eukaryota</taxon>
        <taxon>Fungi</taxon>
        <taxon>Dikarya</taxon>
        <taxon>Ascomycota</taxon>
        <taxon>Pezizomycotina</taxon>
        <taxon>Sordariomycetes</taxon>
        <taxon>Hypocreomycetidae</taxon>
        <taxon>Hypocreales</taxon>
        <taxon>Nectriaceae</taxon>
        <taxon>Fusarium</taxon>
        <taxon>Fusarium fujikuroi species complex</taxon>
    </lineage>
</organism>
<feature type="domain" description="DOMON" evidence="3">
    <location>
        <begin position="65"/>
        <end position="149"/>
    </location>
</feature>
<evidence type="ECO:0000259" key="3">
    <source>
        <dbReference type="SMART" id="SM00664"/>
    </source>
</evidence>
<dbReference type="CDD" id="cd09630">
    <property type="entry name" value="CDH_like_cytochrome"/>
    <property type="match status" value="1"/>
</dbReference>
<dbReference type="Pfam" id="PF16010">
    <property type="entry name" value="CDH-cyt"/>
    <property type="match status" value="1"/>
</dbReference>
<feature type="signal peptide" evidence="2">
    <location>
        <begin position="1"/>
        <end position="22"/>
    </location>
</feature>
<keyword evidence="1" id="KW-0812">Transmembrane</keyword>
<evidence type="ECO:0000313" key="4">
    <source>
        <dbReference type="EMBL" id="KAF5599189.1"/>
    </source>
</evidence>
<dbReference type="SUPFAM" id="SSF49344">
    <property type="entry name" value="CBD9-like"/>
    <property type="match status" value="1"/>
</dbReference>
<gene>
    <name evidence="4" type="ORF">FPCIR_2585</name>
</gene>
<dbReference type="Gene3D" id="1.20.120.1770">
    <property type="match status" value="1"/>
</dbReference>
<dbReference type="SMART" id="SM00664">
    <property type="entry name" value="DoH"/>
    <property type="match status" value="1"/>
</dbReference>
<dbReference type="CDD" id="cd08760">
    <property type="entry name" value="Cyt_b561_FRRS1_like"/>
    <property type="match status" value="1"/>
</dbReference>
<feature type="transmembrane region" description="Helical" evidence="1">
    <location>
        <begin position="341"/>
        <end position="360"/>
    </location>
</feature>
<dbReference type="Gene3D" id="2.60.40.1210">
    <property type="entry name" value="Cellobiose dehydrogenase, cytochrome domain"/>
    <property type="match status" value="1"/>
</dbReference>
<proteinExistence type="predicted"/>
<evidence type="ECO:0000256" key="2">
    <source>
        <dbReference type="SAM" id="SignalP"/>
    </source>
</evidence>
<feature type="transmembrane region" description="Helical" evidence="1">
    <location>
        <begin position="244"/>
        <end position="263"/>
    </location>
</feature>